<dbReference type="InterPro" id="IPR036514">
    <property type="entry name" value="SGNH_hydro_sf"/>
</dbReference>
<dbReference type="Proteomes" id="UP000469558">
    <property type="component" value="Unassembled WGS sequence"/>
</dbReference>
<sequence length="587" mass="66500">MPDSGTTYDSPSSTTEWTPLRLHLIDSSTPWSDVVLEERSFRISSPPIPIGKFYLPNRSYRSRLRRYNRLMCLMVVVTFVALWLWLGGRPAPQQQRKIEKPYVANIEGLQFIRANNPHIRQFVGRWTSTSDGTRREGTFPGVYFDFTLNGTRTVLLSLHNADISDQIPVVVKSPIKSPNMAFLPSTNTSSAEPISLLVRVDDEEYIVLPNATSIVTVRKGNLDVRTHHTIRVIAPMVRDNVIETLQVNGLYIDQGGQLLPYDTTPSRLQEETATRELTTQSIPKMLEVVTDLPGSTTGRDKRRSIGTTRGILGGVMGWEYLLGEMFGTDHVTIGMDGMCLIQDCIGGRGSPAGLADVFFQSGPLGTEQYAHPWLFQEYVPDVMVINIGNSDWDSFQTHRDEYNKTTWDLTLDFEDTYVALVKAIRALAYPQYSATTAVDASRYIYSPTSAAGGLPIFVMRPFRGQLEQATHSVVERLRGEGDRSVFWLDTSGWLNTDVNLGGKAEEQDFFLDGESETKQWRLTERGNQRVAILLHLHVCRYLARDAEKCAFLPPEVYQGKTLNPDMERLDELMEDERERRLKRLFWD</sequence>
<evidence type="ECO:0000313" key="3">
    <source>
        <dbReference type="Proteomes" id="UP000469558"/>
    </source>
</evidence>
<accession>A0A8T9BXL3</accession>
<protein>
    <submittedName>
        <fullName evidence="2">Uncharacterized protein</fullName>
    </submittedName>
</protein>
<evidence type="ECO:0000256" key="1">
    <source>
        <dbReference type="SAM" id="Phobius"/>
    </source>
</evidence>
<dbReference type="AlphaFoldDB" id="A0A8T9BXL3"/>
<dbReference type="OrthoDB" id="10267969at2759"/>
<proteinExistence type="predicted"/>
<keyword evidence="1" id="KW-0812">Transmembrane</keyword>
<comment type="caution">
    <text evidence="2">The sequence shown here is derived from an EMBL/GenBank/DDBJ whole genome shotgun (WGS) entry which is preliminary data.</text>
</comment>
<dbReference type="EMBL" id="QGMK01001426">
    <property type="protein sequence ID" value="TVY68783.1"/>
    <property type="molecule type" value="Genomic_DNA"/>
</dbReference>
<organism evidence="2 3">
    <name type="scientific">Lachnellula suecica</name>
    <dbReference type="NCBI Taxonomy" id="602035"/>
    <lineage>
        <taxon>Eukaryota</taxon>
        <taxon>Fungi</taxon>
        <taxon>Dikarya</taxon>
        <taxon>Ascomycota</taxon>
        <taxon>Pezizomycotina</taxon>
        <taxon>Leotiomycetes</taxon>
        <taxon>Helotiales</taxon>
        <taxon>Lachnaceae</taxon>
        <taxon>Lachnellula</taxon>
    </lineage>
</organism>
<feature type="transmembrane region" description="Helical" evidence="1">
    <location>
        <begin position="67"/>
        <end position="86"/>
    </location>
</feature>
<evidence type="ECO:0000313" key="2">
    <source>
        <dbReference type="EMBL" id="TVY68783.1"/>
    </source>
</evidence>
<name>A0A8T9BXL3_9HELO</name>
<keyword evidence="3" id="KW-1185">Reference proteome</keyword>
<keyword evidence="1" id="KW-0472">Membrane</keyword>
<keyword evidence="1" id="KW-1133">Transmembrane helix</keyword>
<gene>
    <name evidence="2" type="ORF">LSUE1_G006151</name>
</gene>
<reference evidence="2 3" key="1">
    <citation type="submission" date="2018-05" db="EMBL/GenBank/DDBJ databases">
        <title>Genome sequencing and assembly of the regulated plant pathogen Lachnellula willkommii and related sister species for the development of diagnostic species identification markers.</title>
        <authorList>
            <person name="Giroux E."/>
            <person name="Bilodeau G."/>
        </authorList>
    </citation>
    <scope>NUCLEOTIDE SEQUENCE [LARGE SCALE GENOMIC DNA]</scope>
    <source>
        <strain evidence="2 3">CBS 268.59</strain>
    </source>
</reference>
<dbReference type="Gene3D" id="3.40.50.1110">
    <property type="entry name" value="SGNH hydrolase"/>
    <property type="match status" value="1"/>
</dbReference>